<dbReference type="eggNOG" id="COG4254">
    <property type="taxonomic scope" value="Bacteria"/>
</dbReference>
<reference evidence="4 5" key="1">
    <citation type="journal article" date="2010" name="Stand. Genomic Sci.">
        <title>Complete genome sequence of Arcobacter nitrofigilis type strain (CI).</title>
        <authorList>
            <person name="Pati A."/>
            <person name="Gronow S."/>
            <person name="Lapidus A."/>
            <person name="Copeland A."/>
            <person name="Glavina Del Rio T."/>
            <person name="Nolan M."/>
            <person name="Lucas S."/>
            <person name="Tice H."/>
            <person name="Cheng J.F."/>
            <person name="Han C."/>
            <person name="Chertkov O."/>
            <person name="Bruce D."/>
            <person name="Tapia R."/>
            <person name="Goodwin L."/>
            <person name="Pitluck S."/>
            <person name="Liolios K."/>
            <person name="Ivanova N."/>
            <person name="Mavromatis K."/>
            <person name="Chen A."/>
            <person name="Palaniappan K."/>
            <person name="Land M."/>
            <person name="Hauser L."/>
            <person name="Chang Y.J."/>
            <person name="Jeffries C.D."/>
            <person name="Detter J.C."/>
            <person name="Rohde M."/>
            <person name="Goker M."/>
            <person name="Bristow J."/>
            <person name="Eisen J.A."/>
            <person name="Markowitz V."/>
            <person name="Hugenholtz P."/>
            <person name="Klenk H.P."/>
            <person name="Kyrpides N.C."/>
        </authorList>
    </citation>
    <scope>NUCLEOTIDE SEQUENCE [LARGE SCALE GENOMIC DNA]</scope>
    <source>
        <strain evidence="5">ATCC 33309 / DSM 7299 / CCUG 15893 / LMG 7604 / NCTC 12251 / CI</strain>
    </source>
</reference>
<evidence type="ECO:0000313" key="5">
    <source>
        <dbReference type="Proteomes" id="UP000000939"/>
    </source>
</evidence>
<dbReference type="Gene3D" id="2.60.40.10">
    <property type="entry name" value="Immunoglobulins"/>
    <property type="match status" value="2"/>
</dbReference>
<evidence type="ECO:0000259" key="3">
    <source>
        <dbReference type="Pfam" id="PF20579"/>
    </source>
</evidence>
<feature type="compositionally biased region" description="Polar residues" evidence="1">
    <location>
        <begin position="221"/>
        <end position="235"/>
    </location>
</feature>
<feature type="region of interest" description="Disordered" evidence="1">
    <location>
        <begin position="1234"/>
        <end position="1279"/>
    </location>
</feature>
<dbReference type="EMBL" id="CP001999">
    <property type="protein sequence ID" value="ADG93142.1"/>
    <property type="molecule type" value="Genomic_DNA"/>
</dbReference>
<dbReference type="InterPro" id="IPR011049">
    <property type="entry name" value="Serralysin-like_metalloprot_C"/>
</dbReference>
<dbReference type="NCBIfam" id="NF033510">
    <property type="entry name" value="Ca_tandemer"/>
    <property type="match status" value="2"/>
</dbReference>
<feature type="region of interest" description="Disordered" evidence="1">
    <location>
        <begin position="1077"/>
        <end position="1120"/>
    </location>
</feature>
<accession>D5V5X5</accession>
<sequence length="1301" mass="137446">MQPTADIIDSSDTGVSNNDNITSDNTPTIRGVTENGAIVTITDKDGNVVGSTIADENGNYSITTSELPDGTQDLKITATDKAGNSGTETQTITVDTAASDTDKLEITDIVDANGDYSYVTMKGTGAEAGNTISIYDEDGIKVATTTVQEDGTWSADISNFAGTPVNDNEFFKATETDLAGNETAQTDSTHYWHGDFAGAINTESTDDFVMAGAGNDTINTDATLSGTNENGNVTSDNDDTNDKVVIDGGDGNDTVTFGKDSSEYTITKDANGNIIVTESSASDSDGDGVGDVTELRNVENIKFADGVYDVDTGTFTSNDINAIVTLDATSSLTEAGGVITYTASVDVAPKTDMTITLDNNNTITIKANETVGTTTVNVDSSTYEDVYNDSSSIDASITGVSGGDYTSVDYTSTGSATTSITDTIDETSVSITGTITRPSTIDATNVEGEPNGINVYGVDLNGNKSDLSVVSGTDHDGFGVKGVTSGSGNSLELGYGNNGQSEKIVVDFDTDVKSLDVAFAWRNNSESAKVTFLDDDGKVVGSAMVSGGGNHNEALVTYYDEDGKVTKIETTQGGSDQVDLSYKFEPGNGETFSKVEFSAPGYNDDYLINKITYKEVVSSDVTDITKSNGEVTLEIQTSNPPQEGTTATAIVEVDGKEYQVQLDVNGRGTLNVEANGNTDLTATVKEIVGGNFESVNVSDSSWNLADEIISLNDNITVTEDQPYSLNVSDFGDKQINVSEVKITELPANGKLYINDGSIVETIVDNEGKEVNVYSNRHEVTAGTVISMVDIAAGKVVFIPDANSDENGSFKFQVDDGNGHFVDNIHTTTIDLVAVADAPTLDMSISDAVVNNNNTSNAFDDVSVHTDGGTNLDHSYYSGYTHSDQDLKIDNMNAHSIYTSEGNDTVSVKYSINSKFIDLNGGDDSMVIGGSTDNSIINMGSGNDKLQIDGNIGSHIYLGSGDDEIQLSSDSEVNFNSCAKVDGGSGEDTLFFTGSSNSYVLQDHHGNNISFDDYNAGNFPTHHIYNIYEVDGNGNTQGNPLEIEHIENIVFEADITPPAENTYDYTLDLNAQLTDTDGSESLSDITLTNIPEGSSLKDSSGNEISANDDGSYTISPDENGNATVTLESHAELESTQLDGIKASVTSTESDGGSQSTVEASENMFTISEDSPTGGDTVDTVTYEQNSVLDFDSLSAQNIEKINIEGNNQLDSATLDVDDVIKLTDDDNILTIIGDKGDEIGLSDDPSSLTDLTDGHSDDSGTDHTSGWEKSDTQVQDGDDTFDVWTNNDATVYIDTDITVTDI</sequence>
<evidence type="ECO:0000259" key="2">
    <source>
        <dbReference type="Pfam" id="PF19077"/>
    </source>
</evidence>
<feature type="compositionally biased region" description="Polar residues" evidence="1">
    <location>
        <begin position="10"/>
        <end position="28"/>
    </location>
</feature>
<dbReference type="RefSeq" id="WP_013135287.1">
    <property type="nucleotide sequence ID" value="NC_014166.1"/>
</dbReference>
<name>D5V5X5_ARCNC</name>
<dbReference type="PRINTS" id="PR00313">
    <property type="entry name" value="CABNDNGRPT"/>
</dbReference>
<dbReference type="HOGENOM" id="CLU_261424_0_0_7"/>
<dbReference type="SUPFAM" id="SSF51120">
    <property type="entry name" value="beta-Roll"/>
    <property type="match status" value="1"/>
</dbReference>
<feature type="region of interest" description="Disordered" evidence="1">
    <location>
        <begin position="221"/>
        <end position="241"/>
    </location>
</feature>
<feature type="compositionally biased region" description="Basic and acidic residues" evidence="1">
    <location>
        <begin position="1251"/>
        <end position="1270"/>
    </location>
</feature>
<dbReference type="InterPro" id="IPR046779">
    <property type="entry name" value="LapA_adhesin_dom"/>
</dbReference>
<dbReference type="InterPro" id="IPR044016">
    <property type="entry name" value="Big_13"/>
</dbReference>
<proteinExistence type="predicted"/>
<feature type="compositionally biased region" description="Low complexity" evidence="1">
    <location>
        <begin position="1241"/>
        <end position="1250"/>
    </location>
</feature>
<dbReference type="Pfam" id="PF19077">
    <property type="entry name" value="Big_13"/>
    <property type="match status" value="1"/>
</dbReference>
<feature type="domain" description="LapA adhesin" evidence="3">
    <location>
        <begin position="323"/>
        <end position="423"/>
    </location>
</feature>
<feature type="region of interest" description="Disordered" evidence="1">
    <location>
        <begin position="1"/>
        <end position="28"/>
    </location>
</feature>
<feature type="domain" description="Bacterial Ig-like" evidence="2">
    <location>
        <begin position="2"/>
        <end position="96"/>
    </location>
</feature>
<dbReference type="OrthoDB" id="5348567at2"/>
<organism evidence="4 5">
    <name type="scientific">Arcobacter nitrofigilis (strain ATCC 33309 / DSM 7299 / CCUG 15893 / LMG 7604 / NCTC 12251 / CI)</name>
    <name type="common">Campylobacter nitrofigilis</name>
    <dbReference type="NCBI Taxonomy" id="572480"/>
    <lineage>
        <taxon>Bacteria</taxon>
        <taxon>Pseudomonadati</taxon>
        <taxon>Campylobacterota</taxon>
        <taxon>Epsilonproteobacteria</taxon>
        <taxon>Campylobacterales</taxon>
        <taxon>Arcobacteraceae</taxon>
        <taxon>Arcobacter</taxon>
    </lineage>
</organism>
<dbReference type="STRING" id="572480.Arnit_1486"/>
<dbReference type="Pfam" id="PF20579">
    <property type="entry name" value="LapA"/>
    <property type="match status" value="1"/>
</dbReference>
<dbReference type="InterPro" id="IPR013783">
    <property type="entry name" value="Ig-like_fold"/>
</dbReference>
<protein>
    <submittedName>
        <fullName evidence="4">Hemolysin-type calcium-binding region</fullName>
    </submittedName>
</protein>
<dbReference type="KEGG" id="ant:Arnit_1486"/>
<dbReference type="Proteomes" id="UP000000939">
    <property type="component" value="Chromosome"/>
</dbReference>
<evidence type="ECO:0000313" key="4">
    <source>
        <dbReference type="EMBL" id="ADG93142.1"/>
    </source>
</evidence>
<keyword evidence="5" id="KW-1185">Reference proteome</keyword>
<gene>
    <name evidence="4" type="ordered locus">Arnit_1486</name>
</gene>
<dbReference type="eggNOG" id="COG2304">
    <property type="taxonomic scope" value="Bacteria"/>
</dbReference>
<evidence type="ECO:0000256" key="1">
    <source>
        <dbReference type="SAM" id="MobiDB-lite"/>
    </source>
</evidence>